<dbReference type="GO" id="GO:0016788">
    <property type="term" value="F:hydrolase activity, acting on ester bonds"/>
    <property type="evidence" value="ECO:0007669"/>
    <property type="project" value="TreeGrafter"/>
</dbReference>
<protein>
    <recommendedName>
        <fullName evidence="2">Calcineurin-like phosphoesterase domain-containing protein</fullName>
    </recommendedName>
</protein>
<dbReference type="PANTHER" id="PTHR32440:SF11">
    <property type="entry name" value="METALLOPHOSPHOESTERASE DOMAIN-CONTAINING PROTEIN"/>
    <property type="match status" value="1"/>
</dbReference>
<reference evidence="3 4" key="1">
    <citation type="journal article" date="2018" name="PLoS Pathog.">
        <title>Evolution of structural diversity of trichothecenes, a family of toxins produced by plant pathogenic and entomopathogenic fungi.</title>
        <authorList>
            <person name="Proctor R.H."/>
            <person name="McCormick S.P."/>
            <person name="Kim H.S."/>
            <person name="Cardoza R.E."/>
            <person name="Stanley A.M."/>
            <person name="Lindo L."/>
            <person name="Kelly A."/>
            <person name="Brown D.W."/>
            <person name="Lee T."/>
            <person name="Vaughan M.M."/>
            <person name="Alexander N.J."/>
            <person name="Busman M."/>
            <person name="Gutierrez S."/>
        </authorList>
    </citation>
    <scope>NUCLEOTIDE SEQUENCE [LARGE SCALE GENOMIC DNA]</scope>
    <source>
        <strain evidence="3 4">NRRL 20695</strain>
    </source>
</reference>
<accession>A0A395RFY7</accession>
<dbReference type="STRING" id="694270.A0A395RFY7"/>
<gene>
    <name evidence="3" type="ORF">FLONG3_11327</name>
</gene>
<dbReference type="InterPro" id="IPR004843">
    <property type="entry name" value="Calcineurin-like_PHP"/>
</dbReference>
<evidence type="ECO:0000313" key="3">
    <source>
        <dbReference type="EMBL" id="RGP58995.1"/>
    </source>
</evidence>
<dbReference type="EMBL" id="PXOG01000412">
    <property type="protein sequence ID" value="RGP58995.1"/>
    <property type="molecule type" value="Genomic_DNA"/>
</dbReference>
<dbReference type="Gene3D" id="3.60.21.10">
    <property type="match status" value="1"/>
</dbReference>
<evidence type="ECO:0000313" key="4">
    <source>
        <dbReference type="Proteomes" id="UP000266234"/>
    </source>
</evidence>
<dbReference type="Proteomes" id="UP000266234">
    <property type="component" value="Unassembled WGS sequence"/>
</dbReference>
<keyword evidence="4" id="KW-1185">Reference proteome</keyword>
<name>A0A395RFY7_9HYPO</name>
<feature type="domain" description="Calcineurin-like phosphoesterase" evidence="2">
    <location>
        <begin position="42"/>
        <end position="302"/>
    </location>
</feature>
<dbReference type="InterPro" id="IPR029052">
    <property type="entry name" value="Metallo-depent_PP-like"/>
</dbReference>
<dbReference type="SUPFAM" id="SSF56300">
    <property type="entry name" value="Metallo-dependent phosphatases"/>
    <property type="match status" value="1"/>
</dbReference>
<feature type="region of interest" description="Disordered" evidence="1">
    <location>
        <begin position="390"/>
        <end position="410"/>
    </location>
</feature>
<proteinExistence type="predicted"/>
<evidence type="ECO:0000259" key="2">
    <source>
        <dbReference type="Pfam" id="PF00149"/>
    </source>
</evidence>
<dbReference type="CDD" id="cd07383">
    <property type="entry name" value="MPP_Dcr2"/>
    <property type="match status" value="1"/>
</dbReference>
<evidence type="ECO:0000256" key="1">
    <source>
        <dbReference type="SAM" id="MobiDB-lite"/>
    </source>
</evidence>
<dbReference type="AlphaFoldDB" id="A0A395RFY7"/>
<dbReference type="GO" id="GO:0005737">
    <property type="term" value="C:cytoplasm"/>
    <property type="evidence" value="ECO:0007669"/>
    <property type="project" value="TreeGrafter"/>
</dbReference>
<dbReference type="OrthoDB" id="783096at2759"/>
<dbReference type="PANTHER" id="PTHR32440">
    <property type="entry name" value="PHOSPHATASE DCR2-RELATED-RELATED"/>
    <property type="match status" value="1"/>
</dbReference>
<organism evidence="3 4">
    <name type="scientific">Fusarium longipes</name>
    <dbReference type="NCBI Taxonomy" id="694270"/>
    <lineage>
        <taxon>Eukaryota</taxon>
        <taxon>Fungi</taxon>
        <taxon>Dikarya</taxon>
        <taxon>Ascomycota</taxon>
        <taxon>Pezizomycotina</taxon>
        <taxon>Sordariomycetes</taxon>
        <taxon>Hypocreomycetidae</taxon>
        <taxon>Hypocreales</taxon>
        <taxon>Nectriaceae</taxon>
        <taxon>Fusarium</taxon>
    </lineage>
</organism>
<sequence length="438" mass="48470">MLRTFAVASVLAGQTLHTLAQRDRVDNSNLDPLRFSQDGTFHICVFSDLHFAEDASSIGPEKDAKSAKVMADVLDAESPDLVVLNGDLINGESTYSHNSTHYIDQIVAPMVDRNLTWASTYGNHDHNRNINGTGMLEREHTWPGSRTDSMVPGRDAGTTNYYLPVYASDCRSNCTPELILWFFDSRGGFYYQSSRQPNWVDKSVVEWFNETNAGLVEEYGKQIPSLAFTHIPVYASLQFQKHSGVDENKHPGINDETVIQQGDGWCADESEGCSYGDQDMPLMEALVSTPRVIGLFSGHDHANSWCYKWDTKVGDMELEGSGINLCYGQHTGYGGYGDWIRGGRQIVVTQEGLKNNEVDSHIRLESQEVVGKVSLNSTYNTDSYEATPNQKTYLSDASSSSPSPSPPRPTSLAARLGLYTTLNSHLVIFAGVITWIVL</sequence>
<dbReference type="Pfam" id="PF00149">
    <property type="entry name" value="Metallophos"/>
    <property type="match status" value="1"/>
</dbReference>
<comment type="caution">
    <text evidence="3">The sequence shown here is derived from an EMBL/GenBank/DDBJ whole genome shotgun (WGS) entry which is preliminary data.</text>
</comment>